<feature type="domain" description="HTH psq-type" evidence="1">
    <location>
        <begin position="3"/>
        <end position="37"/>
    </location>
</feature>
<dbReference type="GO" id="GO:0003677">
    <property type="term" value="F:DNA binding"/>
    <property type="evidence" value="ECO:0007669"/>
    <property type="project" value="InterPro"/>
</dbReference>
<dbReference type="Proteomes" id="UP001152622">
    <property type="component" value="Chromosome 7"/>
</dbReference>
<evidence type="ECO:0000313" key="3">
    <source>
        <dbReference type="Proteomes" id="UP001152622"/>
    </source>
</evidence>
<organism evidence="2 3">
    <name type="scientific">Synaphobranchus kaupii</name>
    <name type="common">Kaup's arrowtooth eel</name>
    <dbReference type="NCBI Taxonomy" id="118154"/>
    <lineage>
        <taxon>Eukaryota</taxon>
        <taxon>Metazoa</taxon>
        <taxon>Chordata</taxon>
        <taxon>Craniata</taxon>
        <taxon>Vertebrata</taxon>
        <taxon>Euteleostomi</taxon>
        <taxon>Actinopterygii</taxon>
        <taxon>Neopterygii</taxon>
        <taxon>Teleostei</taxon>
        <taxon>Anguilliformes</taxon>
        <taxon>Synaphobranchidae</taxon>
        <taxon>Synaphobranchus</taxon>
    </lineage>
</organism>
<keyword evidence="3" id="KW-1185">Reference proteome</keyword>
<dbReference type="InterPro" id="IPR007889">
    <property type="entry name" value="HTH_Psq"/>
</dbReference>
<dbReference type="EMBL" id="JAINUF010000007">
    <property type="protein sequence ID" value="KAJ8353655.1"/>
    <property type="molecule type" value="Genomic_DNA"/>
</dbReference>
<dbReference type="InterPro" id="IPR009057">
    <property type="entry name" value="Homeodomain-like_sf"/>
</dbReference>
<evidence type="ECO:0000313" key="2">
    <source>
        <dbReference type="EMBL" id="KAJ8353655.1"/>
    </source>
</evidence>
<name>A0A9Q1IT12_SYNKA</name>
<dbReference type="Pfam" id="PF05225">
    <property type="entry name" value="HTH_psq"/>
    <property type="match status" value="1"/>
</dbReference>
<dbReference type="Gene3D" id="1.10.10.60">
    <property type="entry name" value="Homeodomain-like"/>
    <property type="match status" value="1"/>
</dbReference>
<evidence type="ECO:0000259" key="1">
    <source>
        <dbReference type="Pfam" id="PF05225"/>
    </source>
</evidence>
<comment type="caution">
    <text evidence="2">The sequence shown here is derived from an EMBL/GenBank/DDBJ whole genome shotgun (WGS) entry which is preliminary data.</text>
</comment>
<gene>
    <name evidence="2" type="ORF">SKAU_G00212220</name>
</gene>
<dbReference type="AlphaFoldDB" id="A0A9Q1IT12"/>
<reference evidence="2" key="1">
    <citation type="journal article" date="2023" name="Science">
        <title>Genome structures resolve the early diversification of teleost fishes.</title>
        <authorList>
            <person name="Parey E."/>
            <person name="Louis A."/>
            <person name="Montfort J."/>
            <person name="Bouchez O."/>
            <person name="Roques C."/>
            <person name="Iampietro C."/>
            <person name="Lluch J."/>
            <person name="Castinel A."/>
            <person name="Donnadieu C."/>
            <person name="Desvignes T."/>
            <person name="Floi Bucao C."/>
            <person name="Jouanno E."/>
            <person name="Wen M."/>
            <person name="Mejri S."/>
            <person name="Dirks R."/>
            <person name="Jansen H."/>
            <person name="Henkel C."/>
            <person name="Chen W.J."/>
            <person name="Zahm M."/>
            <person name="Cabau C."/>
            <person name="Klopp C."/>
            <person name="Thompson A.W."/>
            <person name="Robinson-Rechavi M."/>
            <person name="Braasch I."/>
            <person name="Lecointre G."/>
            <person name="Bobe J."/>
            <person name="Postlethwait J.H."/>
            <person name="Berthelot C."/>
            <person name="Roest Crollius H."/>
            <person name="Guiguen Y."/>
        </authorList>
    </citation>
    <scope>NUCLEOTIDE SEQUENCE</scope>
    <source>
        <strain evidence="2">WJC10195</strain>
    </source>
</reference>
<proteinExistence type="predicted"/>
<dbReference type="OrthoDB" id="3439594at2759"/>
<sequence length="90" mass="10465">MLRSVEACKEGMSVRQAVRLYKVPQSTLVDRVNRRVTHGAGRGRDPNAKPLSRTWWRNFRQHHHVDLTMRTPEIIDRGRAVCAREQHIAP</sequence>
<protein>
    <recommendedName>
        <fullName evidence="1">HTH psq-type domain-containing protein</fullName>
    </recommendedName>
</protein>
<accession>A0A9Q1IT12</accession>
<dbReference type="SUPFAM" id="SSF46689">
    <property type="entry name" value="Homeodomain-like"/>
    <property type="match status" value="1"/>
</dbReference>